<reference evidence="2" key="1">
    <citation type="submission" date="2022-07" db="EMBL/GenBank/DDBJ databases">
        <title>Chromosome-level genome of Muraenolepis orangiensis.</title>
        <authorList>
            <person name="Kim J."/>
        </authorList>
    </citation>
    <scope>NUCLEOTIDE SEQUENCE</scope>
    <source>
        <strain evidence="2">KU_S4_2022</strain>
        <tissue evidence="2">Muscle</tissue>
    </source>
</reference>
<dbReference type="EMBL" id="JANIIK010000109">
    <property type="protein sequence ID" value="KAJ3598686.1"/>
    <property type="molecule type" value="Genomic_DNA"/>
</dbReference>
<organism evidence="2 3">
    <name type="scientific">Muraenolepis orangiensis</name>
    <name type="common">Patagonian moray cod</name>
    <dbReference type="NCBI Taxonomy" id="630683"/>
    <lineage>
        <taxon>Eukaryota</taxon>
        <taxon>Metazoa</taxon>
        <taxon>Chordata</taxon>
        <taxon>Craniata</taxon>
        <taxon>Vertebrata</taxon>
        <taxon>Euteleostomi</taxon>
        <taxon>Actinopterygii</taxon>
        <taxon>Neopterygii</taxon>
        <taxon>Teleostei</taxon>
        <taxon>Neoteleostei</taxon>
        <taxon>Acanthomorphata</taxon>
        <taxon>Zeiogadaria</taxon>
        <taxon>Gadariae</taxon>
        <taxon>Gadiformes</taxon>
        <taxon>Muraenolepidoidei</taxon>
        <taxon>Muraenolepididae</taxon>
        <taxon>Muraenolepis</taxon>
    </lineage>
</organism>
<dbReference type="AlphaFoldDB" id="A0A9Q0E1X5"/>
<keyword evidence="3" id="KW-1185">Reference proteome</keyword>
<feature type="region of interest" description="Disordered" evidence="1">
    <location>
        <begin position="17"/>
        <end position="36"/>
    </location>
</feature>
<gene>
    <name evidence="2" type="ORF">NHX12_002191</name>
</gene>
<evidence type="ECO:0000313" key="3">
    <source>
        <dbReference type="Proteomes" id="UP001148018"/>
    </source>
</evidence>
<accession>A0A9Q0E1X5</accession>
<dbReference type="OrthoDB" id="8957147at2759"/>
<evidence type="ECO:0000313" key="2">
    <source>
        <dbReference type="EMBL" id="KAJ3598686.1"/>
    </source>
</evidence>
<name>A0A9Q0E1X5_9TELE</name>
<sequence length="75" mass="8159">MLIMCANQCTWLPLIGPKPNEGVRPGDPSEGLMTEKGEPKMLVGLLEAELMGCCEDMAIWLPSAEEEGPSEDVRI</sequence>
<proteinExistence type="predicted"/>
<protein>
    <submittedName>
        <fullName evidence="2">Uncharacterized protein</fullName>
    </submittedName>
</protein>
<dbReference type="Proteomes" id="UP001148018">
    <property type="component" value="Unassembled WGS sequence"/>
</dbReference>
<comment type="caution">
    <text evidence="2">The sequence shown here is derived from an EMBL/GenBank/DDBJ whole genome shotgun (WGS) entry which is preliminary data.</text>
</comment>
<evidence type="ECO:0000256" key="1">
    <source>
        <dbReference type="SAM" id="MobiDB-lite"/>
    </source>
</evidence>